<evidence type="ECO:0000256" key="3">
    <source>
        <dbReference type="SAM" id="MobiDB-lite"/>
    </source>
</evidence>
<dbReference type="SUPFAM" id="SSF47473">
    <property type="entry name" value="EF-hand"/>
    <property type="match status" value="1"/>
</dbReference>
<evidence type="ECO:0000256" key="1">
    <source>
        <dbReference type="ARBA" id="ARBA00022737"/>
    </source>
</evidence>
<reference evidence="5 6" key="1">
    <citation type="submission" date="2014-11" db="EMBL/GenBank/DDBJ databases">
        <authorList>
            <person name="Zhu J."/>
            <person name="Qi W."/>
            <person name="Song R."/>
        </authorList>
    </citation>
    <scope>NUCLEOTIDE SEQUENCE [LARGE SCALE GENOMIC DNA]</scope>
</reference>
<dbReference type="InterPro" id="IPR011992">
    <property type="entry name" value="EF-hand-dom_pair"/>
</dbReference>
<protein>
    <recommendedName>
        <fullName evidence="4">EF-hand domain-containing protein</fullName>
    </recommendedName>
</protein>
<dbReference type="InterPro" id="IPR002048">
    <property type="entry name" value="EF_hand_dom"/>
</dbReference>
<dbReference type="OrthoDB" id="26525at2759"/>
<evidence type="ECO:0000313" key="5">
    <source>
        <dbReference type="EMBL" id="CEL99346.1"/>
    </source>
</evidence>
<dbReference type="InterPro" id="IPR018247">
    <property type="entry name" value="EF_Hand_1_Ca_BS"/>
</dbReference>
<dbReference type="SMART" id="SM00054">
    <property type="entry name" value="EFh"/>
    <property type="match status" value="3"/>
</dbReference>
<dbReference type="STRING" id="1169540.A0A0G4EPG1"/>
<dbReference type="PROSITE" id="PS50222">
    <property type="entry name" value="EF_HAND_2"/>
    <property type="match status" value="3"/>
</dbReference>
<keyword evidence="1" id="KW-0677">Repeat</keyword>
<dbReference type="Gene3D" id="1.10.238.10">
    <property type="entry name" value="EF-hand"/>
    <property type="match status" value="2"/>
</dbReference>
<dbReference type="GO" id="GO:0005509">
    <property type="term" value="F:calcium ion binding"/>
    <property type="evidence" value="ECO:0007669"/>
    <property type="project" value="InterPro"/>
</dbReference>
<evidence type="ECO:0000256" key="2">
    <source>
        <dbReference type="ARBA" id="ARBA00022837"/>
    </source>
</evidence>
<evidence type="ECO:0000313" key="6">
    <source>
        <dbReference type="Proteomes" id="UP000041254"/>
    </source>
</evidence>
<dbReference type="PhylomeDB" id="A0A0G4EPG1"/>
<name>A0A0G4EPG1_VITBC</name>
<gene>
    <name evidence="5" type="ORF">Vbra_20626</name>
</gene>
<feature type="domain" description="EF-hand" evidence="4">
    <location>
        <begin position="152"/>
        <end position="187"/>
    </location>
</feature>
<keyword evidence="2" id="KW-0106">Calcium</keyword>
<accession>A0A0G4EPG1</accession>
<feature type="compositionally biased region" description="Basic and acidic residues" evidence="3">
    <location>
        <begin position="15"/>
        <end position="31"/>
    </location>
</feature>
<dbReference type="Pfam" id="PF13499">
    <property type="entry name" value="EF-hand_7"/>
    <property type="match status" value="1"/>
</dbReference>
<evidence type="ECO:0000259" key="4">
    <source>
        <dbReference type="PROSITE" id="PS50222"/>
    </source>
</evidence>
<proteinExistence type="predicted"/>
<dbReference type="PANTHER" id="PTHR23050">
    <property type="entry name" value="CALCIUM BINDING PROTEIN"/>
    <property type="match status" value="1"/>
</dbReference>
<dbReference type="OMA" id="EMLRYVF"/>
<dbReference type="AlphaFoldDB" id="A0A0G4EPG1"/>
<dbReference type="InterPro" id="IPR050145">
    <property type="entry name" value="Centrin_CML-like"/>
</dbReference>
<feature type="domain" description="EF-hand" evidence="4">
    <location>
        <begin position="115"/>
        <end position="150"/>
    </location>
</feature>
<feature type="region of interest" description="Disordered" evidence="3">
    <location>
        <begin position="1"/>
        <end position="44"/>
    </location>
</feature>
<sequence>MSGGKTPASSLAAKLRKDTAAPKHGSPKREGGSSAGPNMPRNEKGGVLITKEELKVAWDFFDTKGQGKLTAAELRRRLAVFYKNISLKEVKFLMNNQSEIGFDELYDLLKDNQLTNFDPVREAFKVYDPQETGFVDLAVVKQCFQQLGYGDLSAEDMRILIQTADADGDGKIGLDDFRLMVSFGQQTDMA</sequence>
<keyword evidence="6" id="KW-1185">Reference proteome</keyword>
<dbReference type="FunFam" id="1.10.238.10:FF:000003">
    <property type="entry name" value="Calmodulin A"/>
    <property type="match status" value="1"/>
</dbReference>
<dbReference type="PROSITE" id="PS00018">
    <property type="entry name" value="EF_HAND_1"/>
    <property type="match status" value="1"/>
</dbReference>
<dbReference type="VEuPathDB" id="CryptoDB:Vbra_20626"/>
<organism evidence="5 6">
    <name type="scientific">Vitrella brassicaformis (strain CCMP3155)</name>
    <dbReference type="NCBI Taxonomy" id="1169540"/>
    <lineage>
        <taxon>Eukaryota</taxon>
        <taxon>Sar</taxon>
        <taxon>Alveolata</taxon>
        <taxon>Colpodellida</taxon>
        <taxon>Vitrellaceae</taxon>
        <taxon>Vitrella</taxon>
    </lineage>
</organism>
<dbReference type="InParanoid" id="A0A0G4EPG1"/>
<dbReference type="Proteomes" id="UP000041254">
    <property type="component" value="Unassembled WGS sequence"/>
</dbReference>
<dbReference type="EMBL" id="CDMY01000278">
    <property type="protein sequence ID" value="CEL99346.1"/>
    <property type="molecule type" value="Genomic_DNA"/>
</dbReference>
<feature type="domain" description="EF-hand" evidence="4">
    <location>
        <begin position="49"/>
        <end position="84"/>
    </location>
</feature>